<dbReference type="InterPro" id="IPR042092">
    <property type="entry name" value="PsdUridine_s_RsuA/RluB/E/F_cat"/>
</dbReference>
<dbReference type="InterPro" id="IPR000748">
    <property type="entry name" value="PsdUridine_synth_RsuA/RluB/E/F"/>
</dbReference>
<evidence type="ECO:0000256" key="4">
    <source>
        <dbReference type="PROSITE-ProRule" id="PRU00182"/>
    </source>
</evidence>
<evidence type="ECO:0000313" key="8">
    <source>
        <dbReference type="Proteomes" id="UP000886886"/>
    </source>
</evidence>
<dbReference type="Gene3D" id="3.30.70.1560">
    <property type="entry name" value="Alpha-L RNA-binding motif"/>
    <property type="match status" value="1"/>
</dbReference>
<organism evidence="7 8">
    <name type="scientific">Candidatus Limivivens merdigallinarum</name>
    <dbReference type="NCBI Taxonomy" id="2840859"/>
    <lineage>
        <taxon>Bacteria</taxon>
        <taxon>Bacillati</taxon>
        <taxon>Bacillota</taxon>
        <taxon>Clostridia</taxon>
        <taxon>Lachnospirales</taxon>
        <taxon>Lachnospiraceae</taxon>
        <taxon>Lachnospiraceae incertae sedis</taxon>
        <taxon>Candidatus Limivivens</taxon>
    </lineage>
</organism>
<dbReference type="InterPro" id="IPR050343">
    <property type="entry name" value="RsuA_PseudoU_synthase"/>
</dbReference>
<evidence type="ECO:0000259" key="6">
    <source>
        <dbReference type="SMART" id="SM00363"/>
    </source>
</evidence>
<dbReference type="InterPro" id="IPR018496">
    <property type="entry name" value="PsdUridine_synth_RsuA/RluB_CS"/>
</dbReference>
<dbReference type="SMART" id="SM00363">
    <property type="entry name" value="S4"/>
    <property type="match status" value="1"/>
</dbReference>
<dbReference type="GO" id="GO:0000455">
    <property type="term" value="P:enzyme-directed rRNA pseudouridine synthesis"/>
    <property type="evidence" value="ECO:0007669"/>
    <property type="project" value="UniProtKB-ARBA"/>
</dbReference>
<dbReference type="PANTHER" id="PTHR47683">
    <property type="entry name" value="PSEUDOURIDINE SYNTHASE FAMILY PROTEIN-RELATED"/>
    <property type="match status" value="1"/>
</dbReference>
<dbReference type="AlphaFoldDB" id="A0A9D0ZUP5"/>
<dbReference type="FunFam" id="3.10.290.10:FF:000003">
    <property type="entry name" value="Pseudouridine synthase"/>
    <property type="match status" value="1"/>
</dbReference>
<dbReference type="InterPro" id="IPR002942">
    <property type="entry name" value="S4_RNA-bd"/>
</dbReference>
<dbReference type="Pfam" id="PF00849">
    <property type="entry name" value="PseudoU_synth_2"/>
    <property type="match status" value="1"/>
</dbReference>
<proteinExistence type="inferred from homology"/>
<dbReference type="SUPFAM" id="SSF55174">
    <property type="entry name" value="Alpha-L RNA-binding motif"/>
    <property type="match status" value="1"/>
</dbReference>
<dbReference type="Pfam" id="PF01479">
    <property type="entry name" value="S4"/>
    <property type="match status" value="1"/>
</dbReference>
<dbReference type="InterPro" id="IPR020094">
    <property type="entry name" value="TruA/RsuA/RluB/E/F_N"/>
</dbReference>
<dbReference type="CDD" id="cd00165">
    <property type="entry name" value="S4"/>
    <property type="match status" value="1"/>
</dbReference>
<keyword evidence="3 5" id="KW-0413">Isomerase</keyword>
<evidence type="ECO:0000256" key="3">
    <source>
        <dbReference type="ARBA" id="ARBA00023235"/>
    </source>
</evidence>
<dbReference type="Gene3D" id="3.10.290.10">
    <property type="entry name" value="RNA-binding S4 domain"/>
    <property type="match status" value="1"/>
</dbReference>
<gene>
    <name evidence="7" type="ORF">IAB26_05080</name>
</gene>
<reference evidence="7" key="2">
    <citation type="journal article" date="2021" name="PeerJ">
        <title>Extensive microbial diversity within the chicken gut microbiome revealed by metagenomics and culture.</title>
        <authorList>
            <person name="Gilroy R."/>
            <person name="Ravi A."/>
            <person name="Getino M."/>
            <person name="Pursley I."/>
            <person name="Horton D.L."/>
            <person name="Alikhan N.F."/>
            <person name="Baker D."/>
            <person name="Gharbi K."/>
            <person name="Hall N."/>
            <person name="Watson M."/>
            <person name="Adriaenssens E.M."/>
            <person name="Foster-Nyarko E."/>
            <person name="Jarju S."/>
            <person name="Secka A."/>
            <person name="Antonio M."/>
            <person name="Oren A."/>
            <person name="Chaudhuri R.R."/>
            <person name="La Ragione R."/>
            <person name="Hildebrand F."/>
            <person name="Pallen M.J."/>
        </authorList>
    </citation>
    <scope>NUCLEOTIDE SEQUENCE</scope>
    <source>
        <strain evidence="7">ChiSjej3B21-11622</strain>
    </source>
</reference>
<evidence type="ECO:0000256" key="2">
    <source>
        <dbReference type="ARBA" id="ARBA00022884"/>
    </source>
</evidence>
<dbReference type="EC" id="5.4.99.-" evidence="5"/>
<dbReference type="FunFam" id="3.30.70.1560:FF:000001">
    <property type="entry name" value="Pseudouridine synthase"/>
    <property type="match status" value="1"/>
</dbReference>
<dbReference type="PROSITE" id="PS01149">
    <property type="entry name" value="PSI_RSU"/>
    <property type="match status" value="1"/>
</dbReference>
<evidence type="ECO:0000256" key="1">
    <source>
        <dbReference type="ARBA" id="ARBA00008348"/>
    </source>
</evidence>
<dbReference type="GO" id="GO:0005829">
    <property type="term" value="C:cytosol"/>
    <property type="evidence" value="ECO:0007669"/>
    <property type="project" value="UniProtKB-ARBA"/>
</dbReference>
<dbReference type="InterPro" id="IPR020103">
    <property type="entry name" value="PsdUridine_synth_cat_dom_sf"/>
</dbReference>
<name>A0A9D0ZUP5_9FIRM</name>
<dbReference type="Gene3D" id="3.30.70.580">
    <property type="entry name" value="Pseudouridine synthase I, catalytic domain, N-terminal subdomain"/>
    <property type="match status" value="1"/>
</dbReference>
<comment type="similarity">
    <text evidence="1 5">Belongs to the pseudouridine synthase RsuA family.</text>
</comment>
<evidence type="ECO:0000313" key="7">
    <source>
        <dbReference type="EMBL" id="HIQ95918.1"/>
    </source>
</evidence>
<reference evidence="7" key="1">
    <citation type="submission" date="2020-10" db="EMBL/GenBank/DDBJ databases">
        <authorList>
            <person name="Gilroy R."/>
        </authorList>
    </citation>
    <scope>NUCLEOTIDE SEQUENCE</scope>
    <source>
        <strain evidence="7">ChiSjej3B21-11622</strain>
    </source>
</reference>
<dbReference type="SUPFAM" id="SSF55120">
    <property type="entry name" value="Pseudouridine synthase"/>
    <property type="match status" value="1"/>
</dbReference>
<dbReference type="EMBL" id="DVFT01000077">
    <property type="protein sequence ID" value="HIQ95918.1"/>
    <property type="molecule type" value="Genomic_DNA"/>
</dbReference>
<feature type="domain" description="RNA-binding S4" evidence="6">
    <location>
        <begin position="4"/>
        <end position="63"/>
    </location>
</feature>
<dbReference type="PROSITE" id="PS50889">
    <property type="entry name" value="S4"/>
    <property type="match status" value="1"/>
</dbReference>
<keyword evidence="2 4" id="KW-0694">RNA-binding</keyword>
<sequence>MKEERLDKFLANAGVGSRKEVKDYLKQRRIRVNGEVVTRPESKVDPDQDEILLDGKSIRKAGKAYYWFHKPAGCITASRDDREQTVMDYFADAGEKDLFPVGRLDKDTEGLLLVTNDGELSHYLLSPRRHVEKTYYAQVDGCIGEKEIALFREGVDIGDDKKTLPAVLKVVRSGENGSEILLTIQEGRYHQVKRMFEAVNRHVNYLKRVSFGSIPLEKTLEKGTYRTLTDEELSILKEQTNCRKKGTKEP</sequence>
<dbReference type="CDD" id="cd02553">
    <property type="entry name" value="PseudoU_synth_RsuA"/>
    <property type="match status" value="1"/>
</dbReference>
<dbReference type="InterPro" id="IPR036986">
    <property type="entry name" value="S4_RNA-bd_sf"/>
</dbReference>
<comment type="caution">
    <text evidence="7">The sequence shown here is derived from an EMBL/GenBank/DDBJ whole genome shotgun (WGS) entry which is preliminary data.</text>
</comment>
<dbReference type="Proteomes" id="UP000886886">
    <property type="component" value="Unassembled WGS sequence"/>
</dbReference>
<dbReference type="InterPro" id="IPR006145">
    <property type="entry name" value="PsdUridine_synth_RsuA/RluA"/>
</dbReference>
<evidence type="ECO:0000256" key="5">
    <source>
        <dbReference type="RuleBase" id="RU003887"/>
    </source>
</evidence>
<dbReference type="NCBIfam" id="TIGR00093">
    <property type="entry name" value="pseudouridine synthase"/>
    <property type="match status" value="1"/>
</dbReference>
<accession>A0A9D0ZUP5</accession>
<dbReference type="PANTHER" id="PTHR47683:SF4">
    <property type="entry name" value="PSEUDOURIDINE SYNTHASE"/>
    <property type="match status" value="1"/>
</dbReference>
<dbReference type="GO" id="GO:0003723">
    <property type="term" value="F:RNA binding"/>
    <property type="evidence" value="ECO:0007669"/>
    <property type="project" value="UniProtKB-KW"/>
</dbReference>
<protein>
    <recommendedName>
        <fullName evidence="5">Pseudouridine synthase</fullName>
        <ecNumber evidence="5">5.4.99.-</ecNumber>
    </recommendedName>
</protein>
<dbReference type="GO" id="GO:0120159">
    <property type="term" value="F:rRNA pseudouridine synthase activity"/>
    <property type="evidence" value="ECO:0007669"/>
    <property type="project" value="UniProtKB-ARBA"/>
</dbReference>